<evidence type="ECO:0000256" key="5">
    <source>
        <dbReference type="ARBA" id="ARBA00023242"/>
    </source>
</evidence>
<protein>
    <submittedName>
        <fullName evidence="8">Xylanolytic transcriptional activator xlnR-like</fullName>
    </submittedName>
</protein>
<dbReference type="PROSITE" id="PS00463">
    <property type="entry name" value="ZN2_CY6_FUNGAL_1"/>
    <property type="match status" value="1"/>
</dbReference>
<feature type="domain" description="Zn(2)-C6 fungal-type" evidence="7">
    <location>
        <begin position="73"/>
        <end position="102"/>
    </location>
</feature>
<feature type="compositionally biased region" description="Basic and acidic residues" evidence="6">
    <location>
        <begin position="685"/>
        <end position="705"/>
    </location>
</feature>
<dbReference type="OrthoDB" id="10261408at2759"/>
<evidence type="ECO:0000256" key="4">
    <source>
        <dbReference type="ARBA" id="ARBA00023163"/>
    </source>
</evidence>
<feature type="region of interest" description="Disordered" evidence="6">
    <location>
        <begin position="651"/>
        <end position="705"/>
    </location>
</feature>
<evidence type="ECO:0000313" key="8">
    <source>
        <dbReference type="EMBL" id="GBG27924.1"/>
    </source>
</evidence>
<comment type="caution">
    <text evidence="8">The sequence shown here is derived from an EMBL/GenBank/DDBJ whole genome shotgun (WGS) entry which is preliminary data.</text>
</comment>
<reference evidence="8 9" key="1">
    <citation type="submission" date="2017-12" db="EMBL/GenBank/DDBJ databases">
        <title>Sequencing, de novo assembly and annotation of complete genome of a new Thraustochytrid species, strain FCC1311.</title>
        <authorList>
            <person name="Sedici K."/>
            <person name="Godart F."/>
            <person name="Aiese Cigliano R."/>
            <person name="Sanseverino W."/>
            <person name="Barakat M."/>
            <person name="Ortet P."/>
            <person name="Marechal E."/>
            <person name="Cagnac O."/>
            <person name="Amato A."/>
        </authorList>
    </citation>
    <scope>NUCLEOTIDE SEQUENCE [LARGE SCALE GENOMIC DNA]</scope>
</reference>
<evidence type="ECO:0000313" key="9">
    <source>
        <dbReference type="Proteomes" id="UP000241890"/>
    </source>
</evidence>
<dbReference type="EMBL" id="BEYU01000037">
    <property type="protein sequence ID" value="GBG27924.1"/>
    <property type="molecule type" value="Genomic_DNA"/>
</dbReference>
<dbReference type="PANTHER" id="PTHR47540:SF2">
    <property type="entry name" value="ZN(II)2CYS6 TRANSCRIPTION FACTOR (EUROFUNG)"/>
    <property type="match status" value="1"/>
</dbReference>
<dbReference type="AlphaFoldDB" id="A0A2R5GJ86"/>
<feature type="compositionally biased region" description="Polar residues" evidence="6">
    <location>
        <begin position="486"/>
        <end position="501"/>
    </location>
</feature>
<dbReference type="GO" id="GO:0008270">
    <property type="term" value="F:zinc ion binding"/>
    <property type="evidence" value="ECO:0007669"/>
    <property type="project" value="InterPro"/>
</dbReference>
<dbReference type="GO" id="GO:0005634">
    <property type="term" value="C:nucleus"/>
    <property type="evidence" value="ECO:0007669"/>
    <property type="project" value="UniProtKB-SubCell"/>
</dbReference>
<dbReference type="PANTHER" id="PTHR47540">
    <property type="entry name" value="THIAMINE REPRESSIBLE GENES REGULATORY PROTEIN THI5"/>
    <property type="match status" value="1"/>
</dbReference>
<dbReference type="InterPro" id="IPR036864">
    <property type="entry name" value="Zn2-C6_fun-type_DNA-bd_sf"/>
</dbReference>
<keyword evidence="5" id="KW-0539">Nucleus</keyword>
<dbReference type="InterPro" id="IPR051711">
    <property type="entry name" value="Stress_Response_Reg"/>
</dbReference>
<keyword evidence="2" id="KW-0805">Transcription regulation</keyword>
<dbReference type="GO" id="GO:0043565">
    <property type="term" value="F:sequence-specific DNA binding"/>
    <property type="evidence" value="ECO:0007669"/>
    <property type="project" value="TreeGrafter"/>
</dbReference>
<dbReference type="GO" id="GO:0000981">
    <property type="term" value="F:DNA-binding transcription factor activity, RNA polymerase II-specific"/>
    <property type="evidence" value="ECO:0007669"/>
    <property type="project" value="InterPro"/>
</dbReference>
<dbReference type="Pfam" id="PF00172">
    <property type="entry name" value="Zn_clus"/>
    <property type="match status" value="1"/>
</dbReference>
<comment type="subcellular location">
    <subcellularLocation>
        <location evidence="1">Nucleus</location>
    </subcellularLocation>
</comment>
<evidence type="ECO:0000256" key="3">
    <source>
        <dbReference type="ARBA" id="ARBA00023125"/>
    </source>
</evidence>
<evidence type="ECO:0000256" key="2">
    <source>
        <dbReference type="ARBA" id="ARBA00023015"/>
    </source>
</evidence>
<keyword evidence="4" id="KW-0804">Transcription</keyword>
<keyword evidence="3" id="KW-0238">DNA-binding</keyword>
<evidence type="ECO:0000256" key="1">
    <source>
        <dbReference type="ARBA" id="ARBA00004123"/>
    </source>
</evidence>
<dbReference type="GO" id="GO:0045944">
    <property type="term" value="P:positive regulation of transcription by RNA polymerase II"/>
    <property type="evidence" value="ECO:0007669"/>
    <property type="project" value="TreeGrafter"/>
</dbReference>
<dbReference type="Proteomes" id="UP000241890">
    <property type="component" value="Unassembled WGS sequence"/>
</dbReference>
<dbReference type="Gene3D" id="4.10.240.10">
    <property type="entry name" value="Zn(2)-C6 fungal-type DNA-binding domain"/>
    <property type="match status" value="1"/>
</dbReference>
<feature type="region of interest" description="Disordered" evidence="6">
    <location>
        <begin position="470"/>
        <end position="524"/>
    </location>
</feature>
<dbReference type="InParanoid" id="A0A2R5GJ86"/>
<dbReference type="CDD" id="cd00067">
    <property type="entry name" value="GAL4"/>
    <property type="match status" value="1"/>
</dbReference>
<dbReference type="SMART" id="SM00066">
    <property type="entry name" value="GAL4"/>
    <property type="match status" value="1"/>
</dbReference>
<dbReference type="InterPro" id="IPR001138">
    <property type="entry name" value="Zn2Cys6_DnaBD"/>
</dbReference>
<evidence type="ECO:0000259" key="7">
    <source>
        <dbReference type="PROSITE" id="PS50048"/>
    </source>
</evidence>
<gene>
    <name evidence="8" type="ORF">FCC1311_041472</name>
</gene>
<keyword evidence="9" id="KW-1185">Reference proteome</keyword>
<dbReference type="PROSITE" id="PS50048">
    <property type="entry name" value="ZN2_CY6_FUNGAL_2"/>
    <property type="match status" value="1"/>
</dbReference>
<evidence type="ECO:0000256" key="6">
    <source>
        <dbReference type="SAM" id="MobiDB-lite"/>
    </source>
</evidence>
<feature type="compositionally biased region" description="Low complexity" evidence="6">
    <location>
        <begin position="653"/>
        <end position="665"/>
    </location>
</feature>
<dbReference type="SUPFAM" id="SSF57701">
    <property type="entry name" value="Zn2/Cys6 DNA-binding domain"/>
    <property type="match status" value="1"/>
</dbReference>
<organism evidence="8 9">
    <name type="scientific">Hondaea fermentalgiana</name>
    <dbReference type="NCBI Taxonomy" id="2315210"/>
    <lineage>
        <taxon>Eukaryota</taxon>
        <taxon>Sar</taxon>
        <taxon>Stramenopiles</taxon>
        <taxon>Bigyra</taxon>
        <taxon>Labyrinthulomycetes</taxon>
        <taxon>Thraustochytrida</taxon>
        <taxon>Thraustochytriidae</taxon>
        <taxon>Hondaea</taxon>
    </lineage>
</organism>
<accession>A0A2R5GJ86</accession>
<name>A0A2R5GJ86_9STRA</name>
<proteinExistence type="predicted"/>
<sequence>MDMNGAGGDGGAAAQPTLLPVKLEGVENGRAIRPPPEFCNPEDPDCCDPSGDCCDDGNEEDVELNSNGRLKSTCEKCSQAKIKCSGSIPCERCQRKGLECEYRMEKKRGRRTALKIKKELCSDASCWGQIVLNPINKIENFGVRFGLESVERRIFQVFFAMYKHHATPQSCCKGWFSFQLNKMSTFMLRNGNQEGSEKLDTWMSKKGIRLMRRDPADYRKIPANVIDEVSGRILPPIHPMKGPTMTVAEHEHPSKRKRVAKAGSKTYSTRGYYVSDGPATPVDREIERMRSTSCFLNLRATHERFEVEVNDEFVALFGYTTRSIILVLERLFGGLLPWGCDVLALLLSSDRDLLFFMRTLALKMNHLGRPPQFPATRQACSHHVFDFDTKNGDVVECMLTCVHREYLSMDRTEVDIYMGFEPMLPNVPRVFANIKGASSRISSMPGEDTSMYDETKLSSSVSAAPYAQSFNMGSTPLPPSTRSPSVASTGSSAHSHMSTTAVPGGIPVRGTAGYTSGLGQHRPAQQELHTQVEQMALQEQKRPPPEEAPQFRMPTQRPVLAGTEASEPPDNELEGGAFLDNIMSWVDDGDQDTPPPTVPGQDSQFISGNMSLGGQSMFIPGTNSVMSQLSFSDLDAGNGVDFDFPDASTEAMRSQQASARASASACGDGGCGYGPPMPSRTPNADNKDRRSCALDLLPEKPSEAK</sequence>